<organism evidence="2 3">
    <name type="scientific">Portunus trituberculatus</name>
    <name type="common">Swimming crab</name>
    <name type="synonym">Neptunus trituberculatus</name>
    <dbReference type="NCBI Taxonomy" id="210409"/>
    <lineage>
        <taxon>Eukaryota</taxon>
        <taxon>Metazoa</taxon>
        <taxon>Ecdysozoa</taxon>
        <taxon>Arthropoda</taxon>
        <taxon>Crustacea</taxon>
        <taxon>Multicrustacea</taxon>
        <taxon>Malacostraca</taxon>
        <taxon>Eumalacostraca</taxon>
        <taxon>Eucarida</taxon>
        <taxon>Decapoda</taxon>
        <taxon>Pleocyemata</taxon>
        <taxon>Brachyura</taxon>
        <taxon>Eubrachyura</taxon>
        <taxon>Portunoidea</taxon>
        <taxon>Portunidae</taxon>
        <taxon>Portuninae</taxon>
        <taxon>Portunus</taxon>
    </lineage>
</organism>
<protein>
    <submittedName>
        <fullName evidence="2">Uncharacterized protein</fullName>
    </submittedName>
</protein>
<evidence type="ECO:0000256" key="1">
    <source>
        <dbReference type="SAM" id="MobiDB-lite"/>
    </source>
</evidence>
<name>A0A5B7G464_PORTR</name>
<gene>
    <name evidence="2" type="ORF">E2C01_046098</name>
</gene>
<dbReference type="EMBL" id="VSRR010010721">
    <property type="protein sequence ID" value="MPC52235.1"/>
    <property type="molecule type" value="Genomic_DNA"/>
</dbReference>
<dbReference type="AlphaFoldDB" id="A0A5B7G464"/>
<reference evidence="2 3" key="1">
    <citation type="submission" date="2019-05" db="EMBL/GenBank/DDBJ databases">
        <title>Another draft genome of Portunus trituberculatus and its Hox gene families provides insights of decapod evolution.</title>
        <authorList>
            <person name="Jeong J.-H."/>
            <person name="Song I."/>
            <person name="Kim S."/>
            <person name="Choi T."/>
            <person name="Kim D."/>
            <person name="Ryu S."/>
            <person name="Kim W."/>
        </authorList>
    </citation>
    <scope>NUCLEOTIDE SEQUENCE [LARGE SCALE GENOMIC DNA]</scope>
    <source>
        <tissue evidence="2">Muscle</tissue>
    </source>
</reference>
<comment type="caution">
    <text evidence="2">The sequence shown here is derived from an EMBL/GenBank/DDBJ whole genome shotgun (WGS) entry which is preliminary data.</text>
</comment>
<feature type="region of interest" description="Disordered" evidence="1">
    <location>
        <begin position="1"/>
        <end position="57"/>
    </location>
</feature>
<keyword evidence="3" id="KW-1185">Reference proteome</keyword>
<evidence type="ECO:0000313" key="2">
    <source>
        <dbReference type="EMBL" id="MPC52235.1"/>
    </source>
</evidence>
<evidence type="ECO:0000313" key="3">
    <source>
        <dbReference type="Proteomes" id="UP000324222"/>
    </source>
</evidence>
<dbReference type="Proteomes" id="UP000324222">
    <property type="component" value="Unassembled WGS sequence"/>
</dbReference>
<proteinExistence type="predicted"/>
<accession>A0A5B7G464</accession>
<sequence>MGHRGTSAVPFSPGQSILHYPVSDPESETITAGLAGPRSANGERPLPTLRSRDPGCQLWVRGAATKQRQNRPPK</sequence>